<dbReference type="PANTHER" id="PTHR10151:SF120">
    <property type="entry name" value="BIS(5'-ADENOSYL)-TRIPHOSPHATASE"/>
    <property type="match status" value="1"/>
</dbReference>
<dbReference type="SUPFAM" id="SSF53649">
    <property type="entry name" value="Alkaline phosphatase-like"/>
    <property type="match status" value="1"/>
</dbReference>
<comment type="caution">
    <text evidence="1">The sequence shown here is derived from an EMBL/GenBank/DDBJ whole genome shotgun (WGS) entry which is preliminary data.</text>
</comment>
<evidence type="ECO:0000313" key="2">
    <source>
        <dbReference type="Proteomes" id="UP001419268"/>
    </source>
</evidence>
<dbReference type="GO" id="GO:0005773">
    <property type="term" value="C:vacuole"/>
    <property type="evidence" value="ECO:0007669"/>
    <property type="project" value="TreeGrafter"/>
</dbReference>
<protein>
    <submittedName>
        <fullName evidence="1">Uncharacterized protein</fullName>
    </submittedName>
</protein>
<dbReference type="InterPro" id="IPR002591">
    <property type="entry name" value="Phosphodiest/P_Trfase"/>
</dbReference>
<sequence length="117" mass="12972">MTFPKHYSIATGLYLAYHGIVNNDCADPVTGAKFNRARRTISILNGGSVTHIAYMDPFEVRVKNVLDYFDSPNKDGIPSLIALYLLDPDSQGHKYGPDDPRIIEAIAHIDRTIGLLI</sequence>
<dbReference type="EMBL" id="JBBNAG010000003">
    <property type="protein sequence ID" value="KAK9148943.1"/>
    <property type="molecule type" value="Genomic_DNA"/>
</dbReference>
<dbReference type="Proteomes" id="UP001419268">
    <property type="component" value="Unassembled WGS sequence"/>
</dbReference>
<dbReference type="Pfam" id="PF01663">
    <property type="entry name" value="Phosphodiest"/>
    <property type="match status" value="2"/>
</dbReference>
<keyword evidence="2" id="KW-1185">Reference proteome</keyword>
<dbReference type="Gene3D" id="3.40.720.10">
    <property type="entry name" value="Alkaline Phosphatase, subunit A"/>
    <property type="match status" value="1"/>
</dbReference>
<gene>
    <name evidence="1" type="ORF">Scep_007700</name>
</gene>
<dbReference type="AlphaFoldDB" id="A0AAP0PLD1"/>
<accession>A0AAP0PLD1</accession>
<reference evidence="1 2" key="1">
    <citation type="submission" date="2024-01" db="EMBL/GenBank/DDBJ databases">
        <title>Genome assemblies of Stephania.</title>
        <authorList>
            <person name="Yang L."/>
        </authorList>
    </citation>
    <scope>NUCLEOTIDE SEQUENCE [LARGE SCALE GENOMIC DNA]</scope>
    <source>
        <strain evidence="1">JXDWG</strain>
        <tissue evidence="1">Leaf</tissue>
    </source>
</reference>
<dbReference type="PANTHER" id="PTHR10151">
    <property type="entry name" value="ECTONUCLEOTIDE PYROPHOSPHATASE/PHOSPHODIESTERASE"/>
    <property type="match status" value="1"/>
</dbReference>
<proteinExistence type="predicted"/>
<organism evidence="1 2">
    <name type="scientific">Stephania cephalantha</name>
    <dbReference type="NCBI Taxonomy" id="152367"/>
    <lineage>
        <taxon>Eukaryota</taxon>
        <taxon>Viridiplantae</taxon>
        <taxon>Streptophyta</taxon>
        <taxon>Embryophyta</taxon>
        <taxon>Tracheophyta</taxon>
        <taxon>Spermatophyta</taxon>
        <taxon>Magnoliopsida</taxon>
        <taxon>Ranunculales</taxon>
        <taxon>Menispermaceae</taxon>
        <taxon>Menispermoideae</taxon>
        <taxon>Cissampelideae</taxon>
        <taxon>Stephania</taxon>
    </lineage>
</organism>
<name>A0AAP0PLD1_9MAGN</name>
<dbReference type="GO" id="GO:0016787">
    <property type="term" value="F:hydrolase activity"/>
    <property type="evidence" value="ECO:0007669"/>
    <property type="project" value="UniProtKB-ARBA"/>
</dbReference>
<evidence type="ECO:0000313" key="1">
    <source>
        <dbReference type="EMBL" id="KAK9148943.1"/>
    </source>
</evidence>
<dbReference type="InterPro" id="IPR017850">
    <property type="entry name" value="Alkaline_phosphatase_core_sf"/>
</dbReference>